<keyword evidence="12" id="KW-1185">Reference proteome</keyword>
<dbReference type="InterPro" id="IPR009056">
    <property type="entry name" value="Cyt_c-like_dom"/>
</dbReference>
<keyword evidence="4 8" id="KW-0479">Metal-binding</keyword>
<keyword evidence="2" id="KW-0813">Transport</keyword>
<evidence type="ECO:0000256" key="7">
    <source>
        <dbReference type="ARBA" id="ARBA00023136"/>
    </source>
</evidence>
<evidence type="ECO:0000313" key="12">
    <source>
        <dbReference type="Proteomes" id="UP000008825"/>
    </source>
</evidence>
<dbReference type="PROSITE" id="PS51007">
    <property type="entry name" value="CYTC"/>
    <property type="match status" value="1"/>
</dbReference>
<dbReference type="PANTHER" id="PTHR30333">
    <property type="entry name" value="CYTOCHROME C-TYPE PROTEIN"/>
    <property type="match status" value="1"/>
</dbReference>
<dbReference type="HOGENOM" id="CLU_627971_0_0_7"/>
<dbReference type="GO" id="GO:0009055">
    <property type="term" value="F:electron transfer activity"/>
    <property type="evidence" value="ECO:0007669"/>
    <property type="project" value="InterPro"/>
</dbReference>
<dbReference type="GO" id="GO:0009061">
    <property type="term" value="P:anaerobic respiration"/>
    <property type="evidence" value="ECO:0007669"/>
    <property type="project" value="TreeGrafter"/>
</dbReference>
<dbReference type="PANTHER" id="PTHR30333:SF1">
    <property type="entry name" value="CYTOCHROME C-TYPE PROTEIN NAPC"/>
    <property type="match status" value="1"/>
</dbReference>
<evidence type="ECO:0000256" key="4">
    <source>
        <dbReference type="ARBA" id="ARBA00022723"/>
    </source>
</evidence>
<evidence type="ECO:0000256" key="1">
    <source>
        <dbReference type="ARBA" id="ARBA00004370"/>
    </source>
</evidence>
<keyword evidence="3 8" id="KW-0349">Heme</keyword>
<organism evidence="11 12">
    <name type="scientific">Citrifermentans bemidjiense (strain ATCC BAA-1014 / DSM 16622 / JCM 12645 / Bem)</name>
    <name type="common">Geobacter bemidjiensis</name>
    <dbReference type="NCBI Taxonomy" id="404380"/>
    <lineage>
        <taxon>Bacteria</taxon>
        <taxon>Pseudomonadati</taxon>
        <taxon>Thermodesulfobacteriota</taxon>
        <taxon>Desulfuromonadia</taxon>
        <taxon>Geobacterales</taxon>
        <taxon>Geobacteraceae</taxon>
        <taxon>Citrifermentans</taxon>
    </lineage>
</organism>
<dbReference type="GO" id="GO:0020037">
    <property type="term" value="F:heme binding"/>
    <property type="evidence" value="ECO:0007669"/>
    <property type="project" value="InterPro"/>
</dbReference>
<evidence type="ECO:0000256" key="5">
    <source>
        <dbReference type="ARBA" id="ARBA00022982"/>
    </source>
</evidence>
<evidence type="ECO:0000313" key="11">
    <source>
        <dbReference type="EMBL" id="ACH38136.1"/>
    </source>
</evidence>
<feature type="domain" description="Cytochrome c" evidence="10">
    <location>
        <begin position="254"/>
        <end position="401"/>
    </location>
</feature>
<gene>
    <name evidence="11" type="primary">omcS-1</name>
    <name evidence="11" type="ordered locus">Gbem_1116</name>
</gene>
<dbReference type="GO" id="GO:0016020">
    <property type="term" value="C:membrane"/>
    <property type="evidence" value="ECO:0007669"/>
    <property type="project" value="UniProtKB-SubCell"/>
</dbReference>
<reference evidence="11 12" key="1">
    <citation type="submission" date="2008-07" db="EMBL/GenBank/DDBJ databases">
        <title>Complete sequence of Geobacter bemidjiensis BEM.</title>
        <authorList>
            <consortium name="US DOE Joint Genome Institute"/>
            <person name="Lucas S."/>
            <person name="Copeland A."/>
            <person name="Lapidus A."/>
            <person name="Glavina del Rio T."/>
            <person name="Dalin E."/>
            <person name="Tice H."/>
            <person name="Bruce D."/>
            <person name="Goodwin L."/>
            <person name="Pitluck S."/>
            <person name="Kiss H."/>
            <person name="Brettin T."/>
            <person name="Detter J.C."/>
            <person name="Han C."/>
            <person name="Kuske C.R."/>
            <person name="Schmutz J."/>
            <person name="Larimer F."/>
            <person name="Land M."/>
            <person name="Hauser L."/>
            <person name="Kyrpides N."/>
            <person name="Lykidis A."/>
            <person name="Lovley D."/>
            <person name="Richardson P."/>
        </authorList>
    </citation>
    <scope>NUCLEOTIDE SEQUENCE [LARGE SCALE GENOMIC DNA]</scope>
    <source>
        <strain evidence="12">ATCC BAA-1014 / DSM 16622 / JCM 12645 / Bem</strain>
    </source>
</reference>
<protein>
    <submittedName>
        <fullName evidence="11">Cytochrome c</fullName>
    </submittedName>
</protein>
<accession>B5EH34</accession>
<dbReference type="RefSeq" id="WP_012529549.1">
    <property type="nucleotide sequence ID" value="NC_011146.1"/>
</dbReference>
<proteinExistence type="predicted"/>
<evidence type="ECO:0000259" key="10">
    <source>
        <dbReference type="PROSITE" id="PS51007"/>
    </source>
</evidence>
<dbReference type="CDD" id="cd21555">
    <property type="entry name" value="OmcS-like"/>
    <property type="match status" value="1"/>
</dbReference>
<name>B5EH34_CITBB</name>
<dbReference type="EMBL" id="CP001124">
    <property type="protein sequence ID" value="ACH38136.1"/>
    <property type="molecule type" value="Genomic_DNA"/>
</dbReference>
<dbReference type="Proteomes" id="UP000008825">
    <property type="component" value="Chromosome"/>
</dbReference>
<dbReference type="GO" id="GO:0046872">
    <property type="term" value="F:metal ion binding"/>
    <property type="evidence" value="ECO:0007669"/>
    <property type="project" value="UniProtKB-KW"/>
</dbReference>
<keyword evidence="9" id="KW-0732">Signal</keyword>
<keyword evidence="7" id="KW-0472">Membrane</keyword>
<dbReference type="AlphaFoldDB" id="B5EH34"/>
<dbReference type="eggNOG" id="ENOG5033TG0">
    <property type="taxonomic scope" value="Bacteria"/>
</dbReference>
<dbReference type="InterPro" id="IPR051174">
    <property type="entry name" value="Cytochrome_c-type_ET"/>
</dbReference>
<dbReference type="SUPFAM" id="SSF48695">
    <property type="entry name" value="Multiheme cytochromes"/>
    <property type="match status" value="1"/>
</dbReference>
<dbReference type="STRING" id="404380.Gbem_1116"/>
<sequence length="441" mass="45602">MKLTKILATTAVLSLATAGSALAFHSGGVAECEGCHSMHNSYEGAANVTGMAQYQSGPYLLKAQDQSGACLNCHQAADTTPGPVTGKDNGYHISTANVVAADSTTPVELTPGGDFAWLKKTMSGSIRGTATSWEGDRHGHNVIAVDFGYTQDKVLTAAPGGTYPAANLACSSCHDPHGKYRRLADGTKATTGLPIFNSGSYVNSKDPIASVSAVGVYRLLAGVGYQPKSLTGSYAFANPSPDAVAPASYNGLNDTIAGGKDRVAYGQGMSEWCANCHTAMHNDTYTSGTKSLVHPAGNGGKLTGAIAGNYNAYVSSGINGTPASNGYSALAPFELGSGDYAAIKTFQAAPAAASTSNNVLCLSCHRAHASGFESMARYYLGNEFMTVADASNAAAYDSSTTENKINTGYSVTQQQNAYNGRPASLFGPYARDYCNKCHAKD</sequence>
<evidence type="ECO:0000256" key="2">
    <source>
        <dbReference type="ARBA" id="ARBA00022448"/>
    </source>
</evidence>
<evidence type="ECO:0000256" key="8">
    <source>
        <dbReference type="PROSITE-ProRule" id="PRU00433"/>
    </source>
</evidence>
<evidence type="ECO:0000256" key="6">
    <source>
        <dbReference type="ARBA" id="ARBA00023004"/>
    </source>
</evidence>
<evidence type="ECO:0000256" key="9">
    <source>
        <dbReference type="SAM" id="SignalP"/>
    </source>
</evidence>
<keyword evidence="5" id="KW-0249">Electron transport</keyword>
<dbReference type="KEGG" id="gbm:Gbem_1116"/>
<dbReference type="InterPro" id="IPR036280">
    <property type="entry name" value="Multihaem_cyt_sf"/>
</dbReference>
<keyword evidence="6 8" id="KW-0408">Iron</keyword>
<feature type="chain" id="PRO_5002829883" evidence="9">
    <location>
        <begin position="24"/>
        <end position="441"/>
    </location>
</feature>
<feature type="signal peptide" evidence="9">
    <location>
        <begin position="1"/>
        <end position="23"/>
    </location>
</feature>
<evidence type="ECO:0000256" key="3">
    <source>
        <dbReference type="ARBA" id="ARBA00022617"/>
    </source>
</evidence>
<comment type="subcellular location">
    <subcellularLocation>
        <location evidence="1">Membrane</location>
    </subcellularLocation>
</comment>
<dbReference type="OrthoDB" id="9771829at2"/>
<reference evidence="11 12" key="2">
    <citation type="journal article" date="2010" name="BMC Genomics">
        <title>The genome of Geobacter bemidjiensis, exemplar for the subsurface clade of Geobacter species that predominate in Fe(III)-reducing subsurface environments.</title>
        <authorList>
            <person name="Aklujkar M."/>
            <person name="Young N.D."/>
            <person name="Holmes D."/>
            <person name="Chavan M."/>
            <person name="Risso C."/>
            <person name="Kiss H.E."/>
            <person name="Han C.S."/>
            <person name="Land M.L."/>
            <person name="Lovley D.R."/>
        </authorList>
    </citation>
    <scope>NUCLEOTIDE SEQUENCE [LARGE SCALE GENOMIC DNA]</scope>
    <source>
        <strain evidence="12">ATCC BAA-1014 / DSM 16622 / JCM 12645 / Bem</strain>
    </source>
</reference>